<reference evidence="1" key="2">
    <citation type="journal article" date="2015" name="Data Brief">
        <title>Shoot transcriptome of the giant reed, Arundo donax.</title>
        <authorList>
            <person name="Barrero R.A."/>
            <person name="Guerrero F.D."/>
            <person name="Moolhuijzen P."/>
            <person name="Goolsby J.A."/>
            <person name="Tidwell J."/>
            <person name="Bellgard S.E."/>
            <person name="Bellgard M.I."/>
        </authorList>
    </citation>
    <scope>NUCLEOTIDE SEQUENCE</scope>
    <source>
        <tissue evidence="1">Shoot tissue taken approximately 20 cm above the soil surface</tissue>
    </source>
</reference>
<sequence>MQFSKSQV</sequence>
<name>A0A0A9HCF2_ARUDO</name>
<reference evidence="1" key="1">
    <citation type="submission" date="2014-09" db="EMBL/GenBank/DDBJ databases">
        <authorList>
            <person name="Magalhaes I.L.F."/>
            <person name="Oliveira U."/>
            <person name="Santos F.R."/>
            <person name="Vidigal T.H.D.A."/>
            <person name="Brescovit A.D."/>
            <person name="Santos A.J."/>
        </authorList>
    </citation>
    <scope>NUCLEOTIDE SEQUENCE</scope>
    <source>
        <tissue evidence="1">Shoot tissue taken approximately 20 cm above the soil surface</tissue>
    </source>
</reference>
<evidence type="ECO:0000313" key="1">
    <source>
        <dbReference type="EMBL" id="JAE34437.1"/>
    </source>
</evidence>
<proteinExistence type="predicted"/>
<protein>
    <submittedName>
        <fullName evidence="1">Uncharacterized protein</fullName>
    </submittedName>
</protein>
<dbReference type="EMBL" id="GBRH01163459">
    <property type="protein sequence ID" value="JAE34437.1"/>
    <property type="molecule type" value="Transcribed_RNA"/>
</dbReference>
<accession>A0A0A9HCF2</accession>
<organism evidence="1">
    <name type="scientific">Arundo donax</name>
    <name type="common">Giant reed</name>
    <name type="synonym">Donax arundinaceus</name>
    <dbReference type="NCBI Taxonomy" id="35708"/>
    <lineage>
        <taxon>Eukaryota</taxon>
        <taxon>Viridiplantae</taxon>
        <taxon>Streptophyta</taxon>
        <taxon>Embryophyta</taxon>
        <taxon>Tracheophyta</taxon>
        <taxon>Spermatophyta</taxon>
        <taxon>Magnoliopsida</taxon>
        <taxon>Liliopsida</taxon>
        <taxon>Poales</taxon>
        <taxon>Poaceae</taxon>
        <taxon>PACMAD clade</taxon>
        <taxon>Arundinoideae</taxon>
        <taxon>Arundineae</taxon>
        <taxon>Arundo</taxon>
    </lineage>
</organism>